<evidence type="ECO:0000256" key="1">
    <source>
        <dbReference type="SAM" id="MobiDB-lite"/>
    </source>
</evidence>
<dbReference type="Proteomes" id="UP000325577">
    <property type="component" value="Linkage Group LG18"/>
</dbReference>
<protein>
    <submittedName>
        <fullName evidence="2">Uncharacterized protein</fullName>
    </submittedName>
</protein>
<keyword evidence="3" id="KW-1185">Reference proteome</keyword>
<name>A0A5J5AVX4_9ASTE</name>
<sequence length="183" mass="20028">MADFPPNLEDGEKWLPSDIFEEIISGHSTSEALVRNTAKEGVLDESWKTTVEISTNSYVGFNGVAVDHHPLAFQPSCVSLSSYSPIPPTQSQIESLEHGGTSRVSKEQLHVNGFCGCRGTGVFLPRVTTHLQKQHKSIRGTGVFHQPFAIDAPPTPIFKEKKCGMNGEGTKKMHVSKKGRIVE</sequence>
<evidence type="ECO:0000313" key="3">
    <source>
        <dbReference type="Proteomes" id="UP000325577"/>
    </source>
</evidence>
<feature type="region of interest" description="Disordered" evidence="1">
    <location>
        <begin position="161"/>
        <end position="183"/>
    </location>
</feature>
<accession>A0A5J5AVX4</accession>
<proteinExistence type="predicted"/>
<feature type="compositionally biased region" description="Basic residues" evidence="1">
    <location>
        <begin position="172"/>
        <end position="183"/>
    </location>
</feature>
<dbReference type="AlphaFoldDB" id="A0A5J5AVX4"/>
<gene>
    <name evidence="2" type="ORF">F0562_032152</name>
</gene>
<dbReference type="OrthoDB" id="1751891at2759"/>
<reference evidence="2 3" key="1">
    <citation type="submission" date="2019-09" db="EMBL/GenBank/DDBJ databases">
        <title>A chromosome-level genome assembly of the Chinese tupelo Nyssa sinensis.</title>
        <authorList>
            <person name="Yang X."/>
            <person name="Kang M."/>
            <person name="Yang Y."/>
            <person name="Xiong H."/>
            <person name="Wang M."/>
            <person name="Zhang Z."/>
            <person name="Wang Z."/>
            <person name="Wu H."/>
            <person name="Ma T."/>
            <person name="Liu J."/>
            <person name="Xi Z."/>
        </authorList>
    </citation>
    <scope>NUCLEOTIDE SEQUENCE [LARGE SCALE GENOMIC DNA]</scope>
    <source>
        <strain evidence="2">J267</strain>
        <tissue evidence="2">Leaf</tissue>
    </source>
</reference>
<evidence type="ECO:0000313" key="2">
    <source>
        <dbReference type="EMBL" id="KAA8534589.1"/>
    </source>
</evidence>
<organism evidence="2 3">
    <name type="scientific">Nyssa sinensis</name>
    <dbReference type="NCBI Taxonomy" id="561372"/>
    <lineage>
        <taxon>Eukaryota</taxon>
        <taxon>Viridiplantae</taxon>
        <taxon>Streptophyta</taxon>
        <taxon>Embryophyta</taxon>
        <taxon>Tracheophyta</taxon>
        <taxon>Spermatophyta</taxon>
        <taxon>Magnoliopsida</taxon>
        <taxon>eudicotyledons</taxon>
        <taxon>Gunneridae</taxon>
        <taxon>Pentapetalae</taxon>
        <taxon>asterids</taxon>
        <taxon>Cornales</taxon>
        <taxon>Nyssaceae</taxon>
        <taxon>Nyssa</taxon>
    </lineage>
</organism>
<dbReference type="EMBL" id="CM018041">
    <property type="protein sequence ID" value="KAA8534589.1"/>
    <property type="molecule type" value="Genomic_DNA"/>
</dbReference>